<organism evidence="3 4">
    <name type="scientific">Mycolicibacterium mageritense</name>
    <name type="common">Mycobacterium mageritense</name>
    <dbReference type="NCBI Taxonomy" id="53462"/>
    <lineage>
        <taxon>Bacteria</taxon>
        <taxon>Bacillati</taxon>
        <taxon>Actinomycetota</taxon>
        <taxon>Actinomycetes</taxon>
        <taxon>Mycobacteriales</taxon>
        <taxon>Mycobacteriaceae</taxon>
        <taxon>Mycolicibacterium</taxon>
    </lineage>
</organism>
<evidence type="ECO:0000256" key="2">
    <source>
        <dbReference type="SAM" id="MobiDB-lite"/>
    </source>
</evidence>
<dbReference type="RefSeq" id="WP_286211786.1">
    <property type="nucleotide sequence ID" value="NZ_AP027452.1"/>
</dbReference>
<accession>A0AAI8TZV8</accession>
<feature type="coiled-coil region" evidence="1">
    <location>
        <begin position="597"/>
        <end position="645"/>
    </location>
</feature>
<feature type="region of interest" description="Disordered" evidence="2">
    <location>
        <begin position="1054"/>
        <end position="1090"/>
    </location>
</feature>
<evidence type="ECO:0000313" key="4">
    <source>
        <dbReference type="Proteomes" id="UP001241092"/>
    </source>
</evidence>
<dbReference type="AlphaFoldDB" id="A0AAI8TZV8"/>
<protein>
    <recommendedName>
        <fullName evidence="5">Tape measure protein</fullName>
    </recommendedName>
</protein>
<dbReference type="EMBL" id="AP027452">
    <property type="protein sequence ID" value="BDY31416.1"/>
    <property type="molecule type" value="Genomic_DNA"/>
</dbReference>
<reference evidence="3" key="1">
    <citation type="submission" date="2023-03" db="EMBL/GenBank/DDBJ databases">
        <title>Draft genome sequence of a Mycolicibacterium mageritense strain H4_3_1 isolated from a hybrid biological-inorganic system reactor.</title>
        <authorList>
            <person name="Feng X."/>
            <person name="Kazama D."/>
            <person name="Sato K."/>
            <person name="Kobayashi H."/>
        </authorList>
    </citation>
    <scope>NUCLEOTIDE SEQUENCE</scope>
    <source>
        <strain evidence="3">H4_3_1</strain>
    </source>
</reference>
<evidence type="ECO:0000256" key="1">
    <source>
        <dbReference type="SAM" id="Coils"/>
    </source>
</evidence>
<sequence>MAIHLDVFADLHDRSVKQAADKLHNDLERAGRNAGIDAGRSFGREFGESASKSSAKLEKATDRVADAIGRVRVEQAKLEDLNKRSNATDRQKIQQSEALARAKRAEGAAVREAVRAHQDFNREVDRDPMRGAITSMTRMGSEAEGAATGFVQMGSAISALGKVGGPVVMGALASGAIQVGAAAISASQALWLLPAAAAAAGAGIGTLAIGFHGVADALEDMRDPKKFAESIQGLAPNAQQAVLSIQALLPEWDKLVNATQNQLFAGVAGQIDALAGTYLPRLQGMTTQIASSFNSMFTQLTNTLMTPDMQANIGQTMDNIAAAFRNLAPTVPAVAKAIADIVNVGSGFLPQIASSISEAAVGFSEFIAEAKQTGQLKQWIGDGLHTIGQLVELGKQVVDIFMELRPTAETSLRGTIMLWEGLNTAIDSGKRAVDTFAAGFKIVEVAVTSVGNAVLPVIDKIREAIDDMLAPARAAVEWANKIPGVNLPEIGSVSGNVPGYSGGGGSFGPKPIPVGGPVGTGNGPHGRNGQRYINPAATYPWNQLPVPAAPADDSGGGGPKLPVVPYEGNPADLIQGFPQTASLMSAASSVLDAQHKLAQDRSDLQALEKSNDATEAQIQDAKNDIIKSEQDVQQAEMRLNEAKQSATDKYAKTLKGATSQLGDIGAQLDSDFGISKGLAGIAENITKFIANLAAAPLLGQLDAISRVNPTQGGHGLMGILGAQGAFGPQYQNNQYADQQGYGYAAAQMGPAALQPGFGAGSPGAAQPGESARAFAHRVMMPFWQQAGFEVGDHAADKYGEHQNGALDIMVDSIAEGQQVLQQVLSDPNTYGAIFNNQVYGYGQGASPRPYSGGFTGNPTQDHKDHVHAFYKPGGANNITPGGPMSVSSPWGPTLGYGAPAVPSGYGPPPGPTYAGPSAVPGDLSGVPSMGGGMGPGGAPTSAPFVNRQYGGVTPASGTGGGGVGMTEGGLLDTAIGVGASGLDMLAPGAGQAAQTGIKLANRAIEYGGQVAGIGAQGAMQTFLPFGASELANNNWFTRIIGGIAGAAPALPNLAGKGTQAPTQDQVAGVDPNTTQHGQGQGQPPGPTYNVQIDAANREPQGIARDFEYHTRQANSAPGMSAPGH</sequence>
<keyword evidence="1" id="KW-0175">Coiled coil</keyword>
<proteinExistence type="predicted"/>
<evidence type="ECO:0000313" key="3">
    <source>
        <dbReference type="EMBL" id="BDY31416.1"/>
    </source>
</evidence>
<name>A0AAI8TZV8_MYCME</name>
<dbReference type="Proteomes" id="UP001241092">
    <property type="component" value="Chromosome"/>
</dbReference>
<gene>
    <name evidence="3" type="ORF">hbim_05368</name>
</gene>
<evidence type="ECO:0008006" key="5">
    <source>
        <dbReference type="Google" id="ProtNLM"/>
    </source>
</evidence>